<keyword evidence="1" id="KW-0472">Membrane</keyword>
<evidence type="ECO:0000313" key="2">
    <source>
        <dbReference type="EMBL" id="RHN78666.1"/>
    </source>
</evidence>
<sequence>MLVHFEKPVLVLNMIYDMLPFFSHSWITIKFVWIHSLFYFLFCIFCSLVGSYCLQTCVLLNLSLTYILFSNNANGIVNPKGEMKGNN</sequence>
<feature type="transmembrane region" description="Helical" evidence="1">
    <location>
        <begin position="33"/>
        <end position="54"/>
    </location>
</feature>
<accession>A0A396JKA1</accession>
<protein>
    <recommendedName>
        <fullName evidence="3">Transmembrane protein</fullName>
    </recommendedName>
</protein>
<dbReference type="Gramene" id="rna2300">
    <property type="protein sequence ID" value="RHN78666.1"/>
    <property type="gene ID" value="gene2300"/>
</dbReference>
<keyword evidence="1" id="KW-0812">Transmembrane</keyword>
<keyword evidence="1" id="KW-1133">Transmembrane helix</keyword>
<dbReference type="Proteomes" id="UP000265566">
    <property type="component" value="Chromosome 1"/>
</dbReference>
<comment type="caution">
    <text evidence="2">The sequence shown here is derived from an EMBL/GenBank/DDBJ whole genome shotgun (WGS) entry which is preliminary data.</text>
</comment>
<proteinExistence type="predicted"/>
<dbReference type="EMBL" id="PSQE01000001">
    <property type="protein sequence ID" value="RHN78666.1"/>
    <property type="molecule type" value="Genomic_DNA"/>
</dbReference>
<organism evidence="2">
    <name type="scientific">Medicago truncatula</name>
    <name type="common">Barrel medic</name>
    <name type="synonym">Medicago tribuloides</name>
    <dbReference type="NCBI Taxonomy" id="3880"/>
    <lineage>
        <taxon>Eukaryota</taxon>
        <taxon>Viridiplantae</taxon>
        <taxon>Streptophyta</taxon>
        <taxon>Embryophyta</taxon>
        <taxon>Tracheophyta</taxon>
        <taxon>Spermatophyta</taxon>
        <taxon>Magnoliopsida</taxon>
        <taxon>eudicotyledons</taxon>
        <taxon>Gunneridae</taxon>
        <taxon>Pentapetalae</taxon>
        <taxon>rosids</taxon>
        <taxon>fabids</taxon>
        <taxon>Fabales</taxon>
        <taxon>Fabaceae</taxon>
        <taxon>Papilionoideae</taxon>
        <taxon>50 kb inversion clade</taxon>
        <taxon>NPAAA clade</taxon>
        <taxon>Hologalegina</taxon>
        <taxon>IRL clade</taxon>
        <taxon>Trifolieae</taxon>
        <taxon>Medicago</taxon>
    </lineage>
</organism>
<reference evidence="2" key="1">
    <citation type="journal article" date="2018" name="Nat. Plants">
        <title>Whole-genome landscape of Medicago truncatula symbiotic genes.</title>
        <authorList>
            <person name="Pecrix Y."/>
            <person name="Gamas P."/>
            <person name="Carrere S."/>
        </authorList>
    </citation>
    <scope>NUCLEOTIDE SEQUENCE</scope>
    <source>
        <tissue evidence="2">Leaves</tissue>
    </source>
</reference>
<evidence type="ECO:0008006" key="3">
    <source>
        <dbReference type="Google" id="ProtNLM"/>
    </source>
</evidence>
<gene>
    <name evidence="2" type="ORF">MtrunA17_Chr1g0168421</name>
</gene>
<name>A0A396JKA1_MEDTR</name>
<dbReference type="AlphaFoldDB" id="A0A396JKA1"/>
<evidence type="ECO:0000256" key="1">
    <source>
        <dbReference type="SAM" id="Phobius"/>
    </source>
</evidence>